<dbReference type="PANTHER" id="PTHR11076">
    <property type="entry name" value="DNA REPAIR POLYMERASE UMUC / TRANSFERASE FAMILY MEMBER"/>
    <property type="match status" value="1"/>
</dbReference>
<proteinExistence type="inferred from homology"/>
<keyword evidence="5" id="KW-0239">DNA-directed DNA polymerase</keyword>
<dbReference type="InterPro" id="IPR050116">
    <property type="entry name" value="DNA_polymerase-Y"/>
</dbReference>
<evidence type="ECO:0000256" key="5">
    <source>
        <dbReference type="ARBA" id="ARBA00022932"/>
    </source>
</evidence>
<evidence type="ECO:0000256" key="4">
    <source>
        <dbReference type="ARBA" id="ARBA00022705"/>
    </source>
</evidence>
<dbReference type="InterPro" id="IPR001126">
    <property type="entry name" value="UmuC"/>
</dbReference>
<name>A0A192H442_9LACO</name>
<dbReference type="SUPFAM" id="SSF100879">
    <property type="entry name" value="Lesion bypass DNA polymerase (Y-family), little finger domain"/>
    <property type="match status" value="1"/>
</dbReference>
<dbReference type="GO" id="GO:0005829">
    <property type="term" value="C:cytosol"/>
    <property type="evidence" value="ECO:0007669"/>
    <property type="project" value="TreeGrafter"/>
</dbReference>
<dbReference type="Gene3D" id="3.30.1490.100">
    <property type="entry name" value="DNA polymerase, Y-family, little finger domain"/>
    <property type="match status" value="1"/>
</dbReference>
<dbReference type="InterPro" id="IPR043502">
    <property type="entry name" value="DNA/RNA_pol_sf"/>
</dbReference>
<evidence type="ECO:0000313" key="7">
    <source>
        <dbReference type="Proteomes" id="UP000078582"/>
    </source>
</evidence>
<dbReference type="SUPFAM" id="SSF56672">
    <property type="entry name" value="DNA/RNA polymerases"/>
    <property type="match status" value="1"/>
</dbReference>
<dbReference type="GO" id="GO:0042276">
    <property type="term" value="P:error-prone translesion synthesis"/>
    <property type="evidence" value="ECO:0007669"/>
    <property type="project" value="TreeGrafter"/>
</dbReference>
<evidence type="ECO:0000256" key="3">
    <source>
        <dbReference type="ARBA" id="ARBA00022695"/>
    </source>
</evidence>
<gene>
    <name evidence="6" type="ORF">AYR53_09575</name>
</gene>
<evidence type="ECO:0000256" key="1">
    <source>
        <dbReference type="ARBA" id="ARBA00010945"/>
    </source>
</evidence>
<keyword evidence="7" id="KW-1185">Reference proteome</keyword>
<dbReference type="GO" id="GO:0003887">
    <property type="term" value="F:DNA-directed DNA polymerase activity"/>
    <property type="evidence" value="ECO:0007669"/>
    <property type="project" value="UniProtKB-KW"/>
</dbReference>
<dbReference type="CDD" id="cd01700">
    <property type="entry name" value="PolY_Pol_V_umuC"/>
    <property type="match status" value="1"/>
</dbReference>
<dbReference type="InterPro" id="IPR036775">
    <property type="entry name" value="DNA_pol_Y-fam_lit_finger_sf"/>
</dbReference>
<dbReference type="GO" id="GO:0006260">
    <property type="term" value="P:DNA replication"/>
    <property type="evidence" value="ECO:0007669"/>
    <property type="project" value="UniProtKB-KW"/>
</dbReference>
<dbReference type="GO" id="GO:0009432">
    <property type="term" value="P:SOS response"/>
    <property type="evidence" value="ECO:0007669"/>
    <property type="project" value="TreeGrafter"/>
</dbReference>
<dbReference type="InterPro" id="IPR043128">
    <property type="entry name" value="Rev_trsase/Diguanyl_cyclase"/>
</dbReference>
<dbReference type="GO" id="GO:0006281">
    <property type="term" value="P:DNA repair"/>
    <property type="evidence" value="ECO:0007669"/>
    <property type="project" value="InterPro"/>
</dbReference>
<dbReference type="GO" id="GO:0003684">
    <property type="term" value="F:damaged DNA binding"/>
    <property type="evidence" value="ECO:0007669"/>
    <property type="project" value="InterPro"/>
</dbReference>
<dbReference type="InterPro" id="IPR024728">
    <property type="entry name" value="PolY_HhH_motif"/>
</dbReference>
<dbReference type="InterPro" id="IPR017961">
    <property type="entry name" value="DNA_pol_Y-fam_little_finger"/>
</dbReference>
<keyword evidence="3" id="KW-0548">Nucleotidyltransferase</keyword>
<dbReference type="AlphaFoldDB" id="A0A192H442"/>
<dbReference type="Pfam" id="PF00817">
    <property type="entry name" value="IMS"/>
    <property type="match status" value="1"/>
</dbReference>
<evidence type="ECO:0000256" key="2">
    <source>
        <dbReference type="ARBA" id="ARBA00022457"/>
    </source>
</evidence>
<keyword evidence="4" id="KW-0235">DNA replication</keyword>
<dbReference type="Pfam" id="PF11798">
    <property type="entry name" value="IMS_HHH"/>
    <property type="match status" value="1"/>
</dbReference>
<organism evidence="6 7">
    <name type="scientific">Loigolactobacillus backii</name>
    <dbReference type="NCBI Taxonomy" id="375175"/>
    <lineage>
        <taxon>Bacteria</taxon>
        <taxon>Bacillati</taxon>
        <taxon>Bacillota</taxon>
        <taxon>Bacilli</taxon>
        <taxon>Lactobacillales</taxon>
        <taxon>Lactobacillaceae</taxon>
        <taxon>Loigolactobacillus</taxon>
    </lineage>
</organism>
<dbReference type="Pfam" id="PF11799">
    <property type="entry name" value="IMS_C"/>
    <property type="match status" value="1"/>
</dbReference>
<reference evidence="6 7" key="1">
    <citation type="submission" date="2016-03" db="EMBL/GenBank/DDBJ databases">
        <title>Pediococcus and Lactobacillus from brewery environment - whole genome sequencing and assembly.</title>
        <authorList>
            <person name="Behr J."/>
            <person name="Geissler A.J."/>
            <person name="Vogel R.F."/>
        </authorList>
    </citation>
    <scope>NUCLEOTIDE SEQUENCE [LARGE SCALE GENOMIC DNA]</scope>
    <source>
        <strain evidence="6 7">TMW 1.1989</strain>
    </source>
</reference>
<keyword evidence="2" id="KW-0515">Mutator protein</keyword>
<dbReference type="Gene3D" id="1.10.150.20">
    <property type="entry name" value="5' to 3' exonuclease, C-terminal subdomain"/>
    <property type="match status" value="1"/>
</dbReference>
<sequence length="430" mass="48550">MSTPLSDPTKLPRHDVMCIDCKSFYASCEAVARGEDPLSANIAVLSREESSGGLILAASPYTKQEYGVKLGTRKFELKPAMDINLVEPHMARYIQKNYEINLIYRQFTDDAHWFPYSIDESFIDVGASHKIFGSNFKIAQAIQKKVKAETGIVTTVGMGENPLLAKLALDNAAKRKAPWIARWTYANVPETIWKIPNLTDMWGIGNAYANKLRSFGIYSVYDLAHADVNMLKRRLGVMGEQLYYHAWGIDYSLLERRYLPRSKSKGYGNSQVLMKDYTDSHEIELVLREIADQVSTRLRKDNVECEIVQIEIGFGEPDAKGRGHYSTQMHIQPTNSSRGLQNAVKYLFEKSWNKQMLRSLGVRASKLSIPQAMQLDLFEDPDMQLQSMKLDTVIDKIRNRYGFKALMRASSLSEGATALARTDLVGGHKA</sequence>
<dbReference type="OrthoDB" id="9808813at2"/>
<dbReference type="PROSITE" id="PS50173">
    <property type="entry name" value="UMUC"/>
    <property type="match status" value="1"/>
</dbReference>
<dbReference type="Gene3D" id="3.40.1170.60">
    <property type="match status" value="1"/>
</dbReference>
<dbReference type="GeneID" id="42982504"/>
<dbReference type="Gene3D" id="3.30.70.270">
    <property type="match status" value="1"/>
</dbReference>
<evidence type="ECO:0000313" key="6">
    <source>
        <dbReference type="EMBL" id="ANK62987.1"/>
    </source>
</evidence>
<keyword evidence="5" id="KW-0808">Transferase</keyword>
<protein>
    <submittedName>
        <fullName evidence="6">DNA polymerase</fullName>
    </submittedName>
</protein>
<dbReference type="EMBL" id="CP014873">
    <property type="protein sequence ID" value="ANK62987.1"/>
    <property type="molecule type" value="Genomic_DNA"/>
</dbReference>
<accession>A0A192H442</accession>
<comment type="similarity">
    <text evidence="1">Belongs to the DNA polymerase type-Y family.</text>
</comment>
<dbReference type="RefSeq" id="WP_068280529.1">
    <property type="nucleotide sequence ID" value="NZ_CP014873.1"/>
</dbReference>
<dbReference type="Proteomes" id="UP000078582">
    <property type="component" value="Chromosome"/>
</dbReference>
<dbReference type="STRING" id="375175.AYR53_09575"/>
<dbReference type="PANTHER" id="PTHR11076:SF35">
    <property type="entry name" value="DNA REPAIR PROTEIN HOMOLOG YOBH"/>
    <property type="match status" value="1"/>
</dbReference>